<reference evidence="1 2" key="1">
    <citation type="submission" date="2014-04" db="EMBL/GenBank/DDBJ databases">
        <authorList>
            <consortium name="DOE Joint Genome Institute"/>
            <person name="Kuo A."/>
            <person name="Kohler A."/>
            <person name="Costa M.D."/>
            <person name="Nagy L.G."/>
            <person name="Floudas D."/>
            <person name="Copeland A."/>
            <person name="Barry K.W."/>
            <person name="Cichocki N."/>
            <person name="Veneault-Fourrey C."/>
            <person name="LaButti K."/>
            <person name="Lindquist E.A."/>
            <person name="Lipzen A."/>
            <person name="Lundell T."/>
            <person name="Morin E."/>
            <person name="Murat C."/>
            <person name="Sun H."/>
            <person name="Tunlid A."/>
            <person name="Henrissat B."/>
            <person name="Grigoriev I.V."/>
            <person name="Hibbett D.S."/>
            <person name="Martin F."/>
            <person name="Nordberg H.P."/>
            <person name="Cantor M.N."/>
            <person name="Hua S.X."/>
        </authorList>
    </citation>
    <scope>NUCLEOTIDE SEQUENCE [LARGE SCALE GENOMIC DNA]</scope>
    <source>
        <strain evidence="1 2">Marx 270</strain>
    </source>
</reference>
<dbReference type="Proteomes" id="UP000054217">
    <property type="component" value="Unassembled WGS sequence"/>
</dbReference>
<evidence type="ECO:0000313" key="1">
    <source>
        <dbReference type="EMBL" id="KIO03659.1"/>
    </source>
</evidence>
<dbReference type="InParanoid" id="A0A0C3P849"/>
<organism evidence="1 2">
    <name type="scientific">Pisolithus tinctorius Marx 270</name>
    <dbReference type="NCBI Taxonomy" id="870435"/>
    <lineage>
        <taxon>Eukaryota</taxon>
        <taxon>Fungi</taxon>
        <taxon>Dikarya</taxon>
        <taxon>Basidiomycota</taxon>
        <taxon>Agaricomycotina</taxon>
        <taxon>Agaricomycetes</taxon>
        <taxon>Agaricomycetidae</taxon>
        <taxon>Boletales</taxon>
        <taxon>Sclerodermatineae</taxon>
        <taxon>Pisolithaceae</taxon>
        <taxon>Pisolithus</taxon>
    </lineage>
</organism>
<evidence type="ECO:0000313" key="2">
    <source>
        <dbReference type="Proteomes" id="UP000054217"/>
    </source>
</evidence>
<dbReference type="AlphaFoldDB" id="A0A0C3P849"/>
<proteinExistence type="predicted"/>
<reference evidence="2" key="2">
    <citation type="submission" date="2015-01" db="EMBL/GenBank/DDBJ databases">
        <title>Evolutionary Origins and Diversification of the Mycorrhizal Mutualists.</title>
        <authorList>
            <consortium name="DOE Joint Genome Institute"/>
            <consortium name="Mycorrhizal Genomics Consortium"/>
            <person name="Kohler A."/>
            <person name="Kuo A."/>
            <person name="Nagy L.G."/>
            <person name="Floudas D."/>
            <person name="Copeland A."/>
            <person name="Barry K.W."/>
            <person name="Cichocki N."/>
            <person name="Veneault-Fourrey C."/>
            <person name="LaButti K."/>
            <person name="Lindquist E.A."/>
            <person name="Lipzen A."/>
            <person name="Lundell T."/>
            <person name="Morin E."/>
            <person name="Murat C."/>
            <person name="Riley R."/>
            <person name="Ohm R."/>
            <person name="Sun H."/>
            <person name="Tunlid A."/>
            <person name="Henrissat B."/>
            <person name="Grigoriev I.V."/>
            <person name="Hibbett D.S."/>
            <person name="Martin F."/>
        </authorList>
    </citation>
    <scope>NUCLEOTIDE SEQUENCE [LARGE SCALE GENOMIC DNA]</scope>
    <source>
        <strain evidence="2">Marx 270</strain>
    </source>
</reference>
<keyword evidence="2" id="KW-1185">Reference proteome</keyword>
<dbReference type="HOGENOM" id="CLU_2427925_0_0_1"/>
<sequence>MPNIIGGQRQGPTIQAKHGYVCSIVVFQGDRWMFAERSSSILGVDITNDCTKTAFVDSNSAQIFGTASSKRLFPPLPHPHVVGVRFSPDGN</sequence>
<protein>
    <submittedName>
        <fullName evidence="1">Uncharacterized protein</fullName>
    </submittedName>
</protein>
<accession>A0A0C3P849</accession>
<name>A0A0C3P849_PISTI</name>
<gene>
    <name evidence="1" type="ORF">M404DRAFT_26956</name>
</gene>
<dbReference type="EMBL" id="KN831975">
    <property type="protein sequence ID" value="KIO03659.1"/>
    <property type="molecule type" value="Genomic_DNA"/>
</dbReference>